<keyword evidence="1" id="KW-0808">Transferase</keyword>
<dbReference type="InterPro" id="IPR051159">
    <property type="entry name" value="Hexapeptide_acetyltransf"/>
</dbReference>
<name>A0A0A5GIQ5_9BACI</name>
<dbReference type="SUPFAM" id="SSF51161">
    <property type="entry name" value="Trimeric LpxA-like enzymes"/>
    <property type="match status" value="1"/>
</dbReference>
<protein>
    <submittedName>
        <fullName evidence="1">Acetyl transferase</fullName>
    </submittedName>
</protein>
<accession>A0A0A5GIQ5</accession>
<dbReference type="CDD" id="cd04647">
    <property type="entry name" value="LbH_MAT_like"/>
    <property type="match status" value="1"/>
</dbReference>
<dbReference type="RefSeq" id="WP_051255169.1">
    <property type="nucleotide sequence ID" value="NZ_AVPF01000004.1"/>
</dbReference>
<sequence>MAKIFNVIYELIRKISVVVYSLYYKSLFKGEKNKLRIYGNIVVKKAENITIGNNCTINDYVFLHGDGGIKIADNVTISAYAKIISTSLDTSNWQVTYMEKEHISKEITIGEGTWICSGVTILPGVKITGKGVIVAAGSVLNKDIEEDFVLVGGTPARVIKKLG</sequence>
<dbReference type="PANTHER" id="PTHR23416:SF78">
    <property type="entry name" value="LIPOPOLYSACCHARIDE BIOSYNTHESIS O-ACETYL TRANSFERASE WBBJ-RELATED"/>
    <property type="match status" value="1"/>
</dbReference>
<dbReference type="GO" id="GO:0016740">
    <property type="term" value="F:transferase activity"/>
    <property type="evidence" value="ECO:0007669"/>
    <property type="project" value="UniProtKB-KW"/>
</dbReference>
<dbReference type="EMBL" id="AVPF01000004">
    <property type="protein sequence ID" value="KGX90995.1"/>
    <property type="molecule type" value="Genomic_DNA"/>
</dbReference>
<dbReference type="PANTHER" id="PTHR23416">
    <property type="entry name" value="SIALIC ACID SYNTHASE-RELATED"/>
    <property type="match status" value="1"/>
</dbReference>
<dbReference type="STRING" id="1385511.GCA_000425225_00278"/>
<dbReference type="Proteomes" id="UP000030403">
    <property type="component" value="Unassembled WGS sequence"/>
</dbReference>
<keyword evidence="2" id="KW-1185">Reference proteome</keyword>
<proteinExistence type="predicted"/>
<dbReference type="OrthoDB" id="9782926at2"/>
<organism evidence="1 2">
    <name type="scientific">Pontibacillus marinus BH030004 = DSM 16465</name>
    <dbReference type="NCBI Taxonomy" id="1385511"/>
    <lineage>
        <taxon>Bacteria</taxon>
        <taxon>Bacillati</taxon>
        <taxon>Bacillota</taxon>
        <taxon>Bacilli</taxon>
        <taxon>Bacillales</taxon>
        <taxon>Bacillaceae</taxon>
        <taxon>Pontibacillus</taxon>
    </lineage>
</organism>
<dbReference type="eggNOG" id="COG0110">
    <property type="taxonomic scope" value="Bacteria"/>
</dbReference>
<dbReference type="InterPro" id="IPR011004">
    <property type="entry name" value="Trimer_LpxA-like_sf"/>
</dbReference>
<evidence type="ECO:0000313" key="1">
    <source>
        <dbReference type="EMBL" id="KGX90995.1"/>
    </source>
</evidence>
<dbReference type="Gene3D" id="2.160.10.10">
    <property type="entry name" value="Hexapeptide repeat proteins"/>
    <property type="match status" value="1"/>
</dbReference>
<dbReference type="AlphaFoldDB" id="A0A0A5GIQ5"/>
<reference evidence="1 2" key="1">
    <citation type="submission" date="2013-08" db="EMBL/GenBank/DDBJ databases">
        <authorList>
            <person name="Huang J."/>
            <person name="Wang G."/>
        </authorList>
    </citation>
    <scope>NUCLEOTIDE SEQUENCE [LARGE SCALE GENOMIC DNA]</scope>
    <source>
        <strain evidence="1 2">BH030004</strain>
    </source>
</reference>
<evidence type="ECO:0000313" key="2">
    <source>
        <dbReference type="Proteomes" id="UP000030403"/>
    </source>
</evidence>
<comment type="caution">
    <text evidence="1">The sequence shown here is derived from an EMBL/GenBank/DDBJ whole genome shotgun (WGS) entry which is preliminary data.</text>
</comment>
<gene>
    <name evidence="1" type="ORF">N783_13510</name>
</gene>